<dbReference type="CDD" id="cd07377">
    <property type="entry name" value="WHTH_GntR"/>
    <property type="match status" value="1"/>
</dbReference>
<evidence type="ECO:0000259" key="4">
    <source>
        <dbReference type="PROSITE" id="PS50949"/>
    </source>
</evidence>
<dbReference type="EMBL" id="SGXC01000003">
    <property type="protein sequence ID" value="RZS78636.1"/>
    <property type="molecule type" value="Genomic_DNA"/>
</dbReference>
<dbReference type="SMART" id="SM00895">
    <property type="entry name" value="FCD"/>
    <property type="match status" value="1"/>
</dbReference>
<dbReference type="PROSITE" id="PS50949">
    <property type="entry name" value="HTH_GNTR"/>
    <property type="match status" value="1"/>
</dbReference>
<dbReference type="Pfam" id="PF00392">
    <property type="entry name" value="GntR"/>
    <property type="match status" value="1"/>
</dbReference>
<keyword evidence="2 5" id="KW-0238">DNA-binding</keyword>
<dbReference type="InterPro" id="IPR011711">
    <property type="entry name" value="GntR_C"/>
</dbReference>
<dbReference type="PRINTS" id="PR00035">
    <property type="entry name" value="HTHGNTR"/>
</dbReference>
<dbReference type="InterPro" id="IPR036390">
    <property type="entry name" value="WH_DNA-bd_sf"/>
</dbReference>
<dbReference type="SMART" id="SM00345">
    <property type="entry name" value="HTH_GNTR"/>
    <property type="match status" value="1"/>
</dbReference>
<proteinExistence type="predicted"/>
<keyword evidence="3" id="KW-0804">Transcription</keyword>
<protein>
    <submittedName>
        <fullName evidence="5">DNA-binding GntR family transcriptional regulator</fullName>
    </submittedName>
</protein>
<dbReference type="InterPro" id="IPR036388">
    <property type="entry name" value="WH-like_DNA-bd_sf"/>
</dbReference>
<dbReference type="Pfam" id="PF07729">
    <property type="entry name" value="FCD"/>
    <property type="match status" value="1"/>
</dbReference>
<dbReference type="PANTHER" id="PTHR43537:SF49">
    <property type="entry name" value="TRANSCRIPTIONAL REGULATORY PROTEIN"/>
    <property type="match status" value="1"/>
</dbReference>
<evidence type="ECO:0000313" key="5">
    <source>
        <dbReference type="EMBL" id="RZS78636.1"/>
    </source>
</evidence>
<evidence type="ECO:0000256" key="2">
    <source>
        <dbReference type="ARBA" id="ARBA00023125"/>
    </source>
</evidence>
<comment type="caution">
    <text evidence="5">The sequence shown here is derived from an EMBL/GenBank/DDBJ whole genome shotgun (WGS) entry which is preliminary data.</text>
</comment>
<feature type="domain" description="HTH gntR-type" evidence="4">
    <location>
        <begin position="42"/>
        <end position="109"/>
    </location>
</feature>
<organism evidence="5 6">
    <name type="scientific">Pigmentiphaga kullae</name>
    <dbReference type="NCBI Taxonomy" id="151784"/>
    <lineage>
        <taxon>Bacteria</taxon>
        <taxon>Pseudomonadati</taxon>
        <taxon>Pseudomonadota</taxon>
        <taxon>Betaproteobacteria</taxon>
        <taxon>Burkholderiales</taxon>
        <taxon>Alcaligenaceae</taxon>
        <taxon>Pigmentiphaga</taxon>
    </lineage>
</organism>
<accession>A0A4Q7N937</accession>
<dbReference type="Proteomes" id="UP000292445">
    <property type="component" value="Unassembled WGS sequence"/>
</dbReference>
<dbReference type="InterPro" id="IPR008920">
    <property type="entry name" value="TF_FadR/GntR_C"/>
</dbReference>
<evidence type="ECO:0000256" key="1">
    <source>
        <dbReference type="ARBA" id="ARBA00023015"/>
    </source>
</evidence>
<dbReference type="AlphaFoldDB" id="A0A4Q7N937"/>
<evidence type="ECO:0000256" key="3">
    <source>
        <dbReference type="ARBA" id="ARBA00023163"/>
    </source>
</evidence>
<name>A0A4Q7N937_9BURK</name>
<dbReference type="SUPFAM" id="SSF48008">
    <property type="entry name" value="GntR ligand-binding domain-like"/>
    <property type="match status" value="1"/>
</dbReference>
<dbReference type="InterPro" id="IPR000524">
    <property type="entry name" value="Tscrpt_reg_HTH_GntR"/>
</dbReference>
<dbReference type="Gene3D" id="1.20.120.530">
    <property type="entry name" value="GntR ligand-binding domain-like"/>
    <property type="match status" value="1"/>
</dbReference>
<keyword evidence="6" id="KW-1185">Reference proteome</keyword>
<dbReference type="SUPFAM" id="SSF46785">
    <property type="entry name" value="Winged helix' DNA-binding domain"/>
    <property type="match status" value="1"/>
</dbReference>
<keyword evidence="1" id="KW-0805">Transcription regulation</keyword>
<dbReference type="GO" id="GO:0003677">
    <property type="term" value="F:DNA binding"/>
    <property type="evidence" value="ECO:0007669"/>
    <property type="project" value="UniProtKB-KW"/>
</dbReference>
<gene>
    <name evidence="5" type="ORF">EV675_5291</name>
</gene>
<dbReference type="GO" id="GO:0003700">
    <property type="term" value="F:DNA-binding transcription factor activity"/>
    <property type="evidence" value="ECO:0007669"/>
    <property type="project" value="InterPro"/>
</dbReference>
<dbReference type="Gene3D" id="1.10.10.10">
    <property type="entry name" value="Winged helix-like DNA-binding domain superfamily/Winged helix DNA-binding domain"/>
    <property type="match status" value="1"/>
</dbReference>
<dbReference type="RefSeq" id="WP_165404782.1">
    <property type="nucleotide sequence ID" value="NZ_SGXC01000003.1"/>
</dbReference>
<dbReference type="PANTHER" id="PTHR43537">
    <property type="entry name" value="TRANSCRIPTIONAL REGULATOR, GNTR FAMILY"/>
    <property type="match status" value="1"/>
</dbReference>
<reference evidence="5 6" key="1">
    <citation type="submission" date="2019-02" db="EMBL/GenBank/DDBJ databases">
        <title>Genomic Encyclopedia of Type Strains, Phase IV (KMG-IV): sequencing the most valuable type-strain genomes for metagenomic binning, comparative biology and taxonomic classification.</title>
        <authorList>
            <person name="Goeker M."/>
        </authorList>
    </citation>
    <scope>NUCLEOTIDE SEQUENCE [LARGE SCALE GENOMIC DNA]</scope>
    <source>
        <strain evidence="5 6">K24</strain>
    </source>
</reference>
<sequence length="256" mass="28728">MTQARPAPPDTSRAAAFLQAFEEDRGTPIAFWWVFAGPSNTLTLPEQIAASVGDRIISHAIAPGEWIREQEIGQQFGVSRSPVREAMRLLEREGVVRIHARRGARATFLAQKEIKDLFEVRASLVRLVGRLAAGHRPERLLELLEIGFATLRETTDDPAAARRYGETAAQMTLLCAALCGNERLFPLIASLSMQMLRYTGLGLKSPERRRRSIVLWRGAIDAIRRGDADAAEQFFASRLEENWREIRRLLETEVPA</sequence>
<evidence type="ECO:0000313" key="6">
    <source>
        <dbReference type="Proteomes" id="UP000292445"/>
    </source>
</evidence>